<name>A0A7C1ZE44_DESA2</name>
<gene>
    <name evidence="1" type="ORF">ENI35_01435</name>
</gene>
<reference evidence="1" key="1">
    <citation type="journal article" date="2020" name="mSystems">
        <title>Genome- and Community-Level Interaction Insights into Carbon Utilization and Element Cycling Functions of Hydrothermarchaeota in Hydrothermal Sediment.</title>
        <authorList>
            <person name="Zhou Z."/>
            <person name="Liu Y."/>
            <person name="Xu W."/>
            <person name="Pan J."/>
            <person name="Luo Z.H."/>
            <person name="Li M."/>
        </authorList>
    </citation>
    <scope>NUCLEOTIDE SEQUENCE [LARGE SCALE GENOMIC DNA]</scope>
    <source>
        <strain evidence="1">HyVt-389</strain>
    </source>
</reference>
<evidence type="ECO:0000313" key="1">
    <source>
        <dbReference type="EMBL" id="HEC67470.1"/>
    </source>
</evidence>
<comment type="caution">
    <text evidence="1">The sequence shown here is derived from an EMBL/GenBank/DDBJ whole genome shotgun (WGS) entry which is preliminary data.</text>
</comment>
<dbReference type="Proteomes" id="UP000885738">
    <property type="component" value="Unassembled WGS sequence"/>
</dbReference>
<sequence>MKEIKTYSKDDFLTVEIPYSLIYENRTIREFLKYLRIKSIVAKSQAKDEDIEKLSNEVKKKIWEKNKDWFLENINEVSS</sequence>
<organism evidence="1">
    <name type="scientific">Desulfofervidus auxilii</name>
    <dbReference type="NCBI Taxonomy" id="1621989"/>
    <lineage>
        <taxon>Bacteria</taxon>
        <taxon>Pseudomonadati</taxon>
        <taxon>Thermodesulfobacteriota</taxon>
        <taxon>Candidatus Desulfofervidia</taxon>
        <taxon>Candidatus Desulfofervidales</taxon>
        <taxon>Candidatus Desulfofervidaceae</taxon>
        <taxon>Candidatus Desulfofervidus</taxon>
    </lineage>
</organism>
<dbReference type="AlphaFoldDB" id="A0A7C1ZE44"/>
<accession>A0A7C1ZE44</accession>
<protein>
    <submittedName>
        <fullName evidence="1">Uncharacterized protein</fullName>
    </submittedName>
</protein>
<proteinExistence type="predicted"/>
<dbReference type="EMBL" id="DRIH01000048">
    <property type="protein sequence ID" value="HEC67470.1"/>
    <property type="molecule type" value="Genomic_DNA"/>
</dbReference>